<organism evidence="9">
    <name type="scientific">marine sediment metagenome</name>
    <dbReference type="NCBI Taxonomy" id="412755"/>
    <lineage>
        <taxon>unclassified sequences</taxon>
        <taxon>metagenomes</taxon>
        <taxon>ecological metagenomes</taxon>
    </lineage>
</organism>
<keyword evidence="5" id="KW-0812">Transmembrane</keyword>
<feature type="domain" description="Type II secretion system protein GspF" evidence="8">
    <location>
        <begin position="21"/>
        <end position="124"/>
    </location>
</feature>
<keyword evidence="4" id="KW-0997">Cell inner membrane</keyword>
<evidence type="ECO:0000256" key="3">
    <source>
        <dbReference type="ARBA" id="ARBA00022475"/>
    </source>
</evidence>
<name>X0YNK7_9ZZZZ</name>
<dbReference type="InterPro" id="IPR042094">
    <property type="entry name" value="T2SS_GspF_sf"/>
</dbReference>
<keyword evidence="6" id="KW-1133">Transmembrane helix</keyword>
<evidence type="ECO:0000256" key="1">
    <source>
        <dbReference type="ARBA" id="ARBA00004429"/>
    </source>
</evidence>
<dbReference type="InterPro" id="IPR018076">
    <property type="entry name" value="T2SS_GspF_dom"/>
</dbReference>
<feature type="non-terminal residue" evidence="9">
    <location>
        <position position="1"/>
    </location>
</feature>
<dbReference type="GO" id="GO:0015628">
    <property type="term" value="P:protein secretion by the type II secretion system"/>
    <property type="evidence" value="ECO:0007669"/>
    <property type="project" value="TreeGrafter"/>
</dbReference>
<evidence type="ECO:0000259" key="8">
    <source>
        <dbReference type="Pfam" id="PF00482"/>
    </source>
</evidence>
<gene>
    <name evidence="9" type="ORF">S01H4_16925</name>
</gene>
<sequence>KSFGFNLPFIGGVRLKDKAIFIRQLATMLDAGIPMSEALEVIVSQTKNSQLEEMLEDVRKGVEGGASLSKALADHPSVFDKIFVAVVSAGEESGKLPEVLLQLAEELEKEEDFNAKLRASMVYPT</sequence>
<dbReference type="Gene3D" id="1.20.81.30">
    <property type="entry name" value="Type II secretion system (T2SS), domain F"/>
    <property type="match status" value="1"/>
</dbReference>
<dbReference type="GO" id="GO:0005886">
    <property type="term" value="C:plasma membrane"/>
    <property type="evidence" value="ECO:0007669"/>
    <property type="project" value="UniProtKB-SubCell"/>
</dbReference>
<comment type="similarity">
    <text evidence="2">Belongs to the GSP F family.</text>
</comment>
<keyword evidence="3" id="KW-1003">Cell membrane</keyword>
<dbReference type="PANTHER" id="PTHR30012:SF0">
    <property type="entry name" value="TYPE II SECRETION SYSTEM PROTEIN F-RELATED"/>
    <property type="match status" value="1"/>
</dbReference>
<evidence type="ECO:0000256" key="4">
    <source>
        <dbReference type="ARBA" id="ARBA00022519"/>
    </source>
</evidence>
<keyword evidence="7" id="KW-0472">Membrane</keyword>
<accession>X0YNK7</accession>
<proteinExistence type="inferred from homology"/>
<evidence type="ECO:0000256" key="5">
    <source>
        <dbReference type="ARBA" id="ARBA00022692"/>
    </source>
</evidence>
<evidence type="ECO:0000313" key="9">
    <source>
        <dbReference type="EMBL" id="GAG57869.1"/>
    </source>
</evidence>
<evidence type="ECO:0000256" key="7">
    <source>
        <dbReference type="ARBA" id="ARBA00023136"/>
    </source>
</evidence>
<evidence type="ECO:0000256" key="2">
    <source>
        <dbReference type="ARBA" id="ARBA00005745"/>
    </source>
</evidence>
<dbReference type="FunFam" id="1.20.81.30:FF:000001">
    <property type="entry name" value="Type II secretion system protein F"/>
    <property type="match status" value="1"/>
</dbReference>
<protein>
    <recommendedName>
        <fullName evidence="8">Type II secretion system protein GspF domain-containing protein</fullName>
    </recommendedName>
</protein>
<dbReference type="EMBL" id="BART01007435">
    <property type="protein sequence ID" value="GAG57869.1"/>
    <property type="molecule type" value="Genomic_DNA"/>
</dbReference>
<evidence type="ECO:0000256" key="6">
    <source>
        <dbReference type="ARBA" id="ARBA00022989"/>
    </source>
</evidence>
<dbReference type="InterPro" id="IPR003004">
    <property type="entry name" value="GspF/PilC"/>
</dbReference>
<dbReference type="PANTHER" id="PTHR30012">
    <property type="entry name" value="GENERAL SECRETION PATHWAY PROTEIN"/>
    <property type="match status" value="1"/>
</dbReference>
<comment type="caution">
    <text evidence="9">The sequence shown here is derived from an EMBL/GenBank/DDBJ whole genome shotgun (WGS) entry which is preliminary data.</text>
</comment>
<reference evidence="9" key="1">
    <citation type="journal article" date="2014" name="Front. Microbiol.">
        <title>High frequency of phylogenetically diverse reductive dehalogenase-homologous genes in deep subseafloor sedimentary metagenomes.</title>
        <authorList>
            <person name="Kawai M."/>
            <person name="Futagami T."/>
            <person name="Toyoda A."/>
            <person name="Takaki Y."/>
            <person name="Nishi S."/>
            <person name="Hori S."/>
            <person name="Arai W."/>
            <person name="Tsubouchi T."/>
            <person name="Morono Y."/>
            <person name="Uchiyama I."/>
            <person name="Ito T."/>
            <person name="Fujiyama A."/>
            <person name="Inagaki F."/>
            <person name="Takami H."/>
        </authorList>
    </citation>
    <scope>NUCLEOTIDE SEQUENCE</scope>
    <source>
        <strain evidence="9">Expedition CK06-06</strain>
    </source>
</reference>
<dbReference type="Pfam" id="PF00482">
    <property type="entry name" value="T2SSF"/>
    <property type="match status" value="1"/>
</dbReference>
<dbReference type="AlphaFoldDB" id="X0YNK7"/>
<comment type="subcellular location">
    <subcellularLocation>
        <location evidence="1">Cell inner membrane</location>
        <topology evidence="1">Multi-pass membrane protein</topology>
    </subcellularLocation>
</comment>